<dbReference type="Gene3D" id="3.40.390.10">
    <property type="entry name" value="Collagenase (Catalytic Domain)"/>
    <property type="match status" value="1"/>
</dbReference>
<dbReference type="Pfam" id="PF17660">
    <property type="entry name" value="BTRD1"/>
    <property type="match status" value="4"/>
</dbReference>
<accession>A0ABW2TI18</accession>
<dbReference type="Proteomes" id="UP001596512">
    <property type="component" value="Unassembled WGS sequence"/>
</dbReference>
<proteinExistence type="predicted"/>
<keyword evidence="2" id="KW-1185">Reference proteome</keyword>
<dbReference type="SUPFAM" id="SSF55486">
    <property type="entry name" value="Metalloproteases ('zincins'), catalytic domain"/>
    <property type="match status" value="1"/>
</dbReference>
<sequence>MAGDIGLHEQALVRTGEAELSGVTVAHEYGPRVLVAALPEGAPLPAGAAEAGAAEADAGDLDETGALGMAAFALRTSEEYAAAKADRPLDGMDWGDGDAPDAFDDEDEVADAEAGAPLSQRLTGRVAVGVVIVEGPTAALKFSQDERTKVVAEVQNGLSWLGAQSSPGGVTWVYSIRTVTLNVQPNPNATNDQKEPLWRDPAMAALGFGAGIAGVQAYAESLRTSLGTNWAYVAFFTKYPLRHFGYASIGGPRLVMAYDNDGWGPDNIDRVFAHETGHIFGAPDEYASSGCTCGGSWGFFGKPNANCDNCATDPVPCIMKQNSWEMCNHTPYHLGFPQGQRYSGVFTAGGGGYGLWVNADWNHFVAKWQEWSGAGLRLDELEISKPGGQLRYSGVFTAGSGGYGLWALTDWNSFVAKWQEWSGQGLRLVDLDITDVGGQPRYSGVYRAGSGGYGLWVNADWNSFVAKWQEWSGAGLRLDDLTITNFGGQLRYSGVFNAGSGGYGLWVNATWDSFVAKWQEWSGQGLRLVDLDMTEINGQTRYSGVFRAGSGGYGLWVNSDWSSFLEKWQQWSANGLRLVDFDVTLTGIESLADAAGSEVLVEADDVQVLDLIPEGMGFSSLSPDLAVAGGMVHNGVDAGEGDEAAPGTGFLSAGVAVGMGERSDNGAAETAETGYGAMSAQ</sequence>
<comment type="caution">
    <text evidence="1">The sequence shown here is derived from an EMBL/GenBank/DDBJ whole genome shotgun (WGS) entry which is preliminary data.</text>
</comment>
<evidence type="ECO:0000313" key="2">
    <source>
        <dbReference type="Proteomes" id="UP001596512"/>
    </source>
</evidence>
<evidence type="ECO:0000313" key="1">
    <source>
        <dbReference type="EMBL" id="MFC7612700.1"/>
    </source>
</evidence>
<name>A0ABW2TI18_9PSEU</name>
<dbReference type="InterPro" id="IPR049511">
    <property type="entry name" value="PGH-like_rpt"/>
</dbReference>
<dbReference type="EMBL" id="JBHTEY010000004">
    <property type="protein sequence ID" value="MFC7612700.1"/>
    <property type="molecule type" value="Genomic_DNA"/>
</dbReference>
<dbReference type="InterPro" id="IPR024079">
    <property type="entry name" value="MetalloPept_cat_dom_sf"/>
</dbReference>
<organism evidence="1 2">
    <name type="scientific">Actinokineospora soli</name>
    <dbReference type="NCBI Taxonomy" id="1048753"/>
    <lineage>
        <taxon>Bacteria</taxon>
        <taxon>Bacillati</taxon>
        <taxon>Actinomycetota</taxon>
        <taxon>Actinomycetes</taxon>
        <taxon>Pseudonocardiales</taxon>
        <taxon>Pseudonocardiaceae</taxon>
        <taxon>Actinokineospora</taxon>
    </lineage>
</organism>
<reference evidence="2" key="1">
    <citation type="journal article" date="2019" name="Int. J. Syst. Evol. Microbiol.">
        <title>The Global Catalogue of Microorganisms (GCM) 10K type strain sequencing project: providing services to taxonomists for standard genome sequencing and annotation.</title>
        <authorList>
            <consortium name="The Broad Institute Genomics Platform"/>
            <consortium name="The Broad Institute Genome Sequencing Center for Infectious Disease"/>
            <person name="Wu L."/>
            <person name="Ma J."/>
        </authorList>
    </citation>
    <scope>NUCLEOTIDE SEQUENCE [LARGE SCALE GENOMIC DNA]</scope>
    <source>
        <strain evidence="2">JCM 17695</strain>
    </source>
</reference>
<gene>
    <name evidence="1" type="ORF">ACFQV2_02635</name>
</gene>
<protein>
    <submittedName>
        <fullName evidence="1">Uncharacterized protein</fullName>
    </submittedName>
</protein>